<dbReference type="EMBL" id="CP107716">
    <property type="protein sequence ID" value="UYQ73983.1"/>
    <property type="molecule type" value="Genomic_DNA"/>
</dbReference>
<gene>
    <name evidence="6" type="ORF">OF122_09560</name>
</gene>
<organism evidence="6 7">
    <name type="scientific">Pelagibacterium flavum</name>
    <dbReference type="NCBI Taxonomy" id="2984530"/>
    <lineage>
        <taxon>Bacteria</taxon>
        <taxon>Pseudomonadati</taxon>
        <taxon>Pseudomonadota</taxon>
        <taxon>Alphaproteobacteria</taxon>
        <taxon>Hyphomicrobiales</taxon>
        <taxon>Devosiaceae</taxon>
        <taxon>Pelagibacterium</taxon>
    </lineage>
</organism>
<comment type="similarity">
    <text evidence="1 5">Belongs to the DNA glycosylase MPG family.</text>
</comment>
<evidence type="ECO:0000256" key="2">
    <source>
        <dbReference type="ARBA" id="ARBA00022763"/>
    </source>
</evidence>
<evidence type="ECO:0000313" key="7">
    <source>
        <dbReference type="Proteomes" id="UP001163882"/>
    </source>
</evidence>
<dbReference type="RefSeq" id="WP_264227531.1">
    <property type="nucleotide sequence ID" value="NZ_CP107716.1"/>
</dbReference>
<dbReference type="InterPro" id="IPR036995">
    <property type="entry name" value="MPG_sf"/>
</dbReference>
<reference evidence="6" key="1">
    <citation type="submission" date="2022-10" db="EMBL/GenBank/DDBJ databases">
        <title>YIM 151497 complete genome.</title>
        <authorList>
            <person name="Chen X."/>
        </authorList>
    </citation>
    <scope>NUCLEOTIDE SEQUENCE</scope>
    <source>
        <strain evidence="6">YIM 151497</strain>
    </source>
</reference>
<dbReference type="CDD" id="cd00540">
    <property type="entry name" value="AAG"/>
    <property type="match status" value="1"/>
</dbReference>
<accession>A0ABY6ITL3</accession>
<name>A0ABY6ITL3_9HYPH</name>
<evidence type="ECO:0000256" key="3">
    <source>
        <dbReference type="ARBA" id="ARBA00022801"/>
    </source>
</evidence>
<dbReference type="NCBIfam" id="NF002003">
    <property type="entry name" value="PRK00802.1-3"/>
    <property type="match status" value="1"/>
</dbReference>
<keyword evidence="7" id="KW-1185">Reference proteome</keyword>
<dbReference type="GO" id="GO:0016798">
    <property type="term" value="F:hydrolase activity, acting on glycosyl bonds"/>
    <property type="evidence" value="ECO:0007669"/>
    <property type="project" value="UniProtKB-KW"/>
</dbReference>
<sequence length="193" mass="21057">MADPTFINRYFDDDVVAVARRLIGARFHVDGVGGTIIETEAYAPNEPASHSFRGPTPRNKPMFDLPGTVYVYRSYGIHWCVNFVCRPGSAVLIRALVPTDGIEQMIDRRGLPDPKKLCAGPGRLTQALGIDLSHNDRPLSDAPFCFAPAPVEGPVVIGPRIGITKAVDLPWRFGVPGSKYLSRPFTKNGPSEV</sequence>
<evidence type="ECO:0000256" key="5">
    <source>
        <dbReference type="HAMAP-Rule" id="MF_00527"/>
    </source>
</evidence>
<proteinExistence type="inferred from homology"/>
<dbReference type="HAMAP" id="MF_00527">
    <property type="entry name" value="3MGH"/>
    <property type="match status" value="1"/>
</dbReference>
<evidence type="ECO:0000256" key="1">
    <source>
        <dbReference type="ARBA" id="ARBA00009232"/>
    </source>
</evidence>
<dbReference type="Pfam" id="PF02245">
    <property type="entry name" value="Pur_DNA_glyco"/>
    <property type="match status" value="1"/>
</dbReference>
<keyword evidence="4 5" id="KW-0234">DNA repair</keyword>
<dbReference type="PANTHER" id="PTHR10429:SF0">
    <property type="entry name" value="DNA-3-METHYLADENINE GLYCOSYLASE"/>
    <property type="match status" value="1"/>
</dbReference>
<dbReference type="Proteomes" id="UP001163882">
    <property type="component" value="Chromosome"/>
</dbReference>
<keyword evidence="2 5" id="KW-0227">DNA damage</keyword>
<dbReference type="Gene3D" id="3.10.300.10">
    <property type="entry name" value="Methylpurine-DNA glycosylase (MPG)"/>
    <property type="match status" value="1"/>
</dbReference>
<keyword evidence="6" id="KW-0326">Glycosidase</keyword>
<evidence type="ECO:0000256" key="4">
    <source>
        <dbReference type="ARBA" id="ARBA00023204"/>
    </source>
</evidence>
<dbReference type="InterPro" id="IPR011034">
    <property type="entry name" value="Formyl_transferase-like_C_sf"/>
</dbReference>
<dbReference type="EC" id="3.2.2.-" evidence="5"/>
<dbReference type="SUPFAM" id="SSF50486">
    <property type="entry name" value="FMT C-terminal domain-like"/>
    <property type="match status" value="1"/>
</dbReference>
<protein>
    <recommendedName>
        <fullName evidence="5">Putative 3-methyladenine DNA glycosylase</fullName>
        <ecNumber evidence="5">3.2.2.-</ecNumber>
    </recommendedName>
</protein>
<dbReference type="InterPro" id="IPR003180">
    <property type="entry name" value="MPG"/>
</dbReference>
<evidence type="ECO:0000313" key="6">
    <source>
        <dbReference type="EMBL" id="UYQ73983.1"/>
    </source>
</evidence>
<dbReference type="NCBIfam" id="TIGR00567">
    <property type="entry name" value="3mg"/>
    <property type="match status" value="1"/>
</dbReference>
<keyword evidence="3 5" id="KW-0378">Hydrolase</keyword>
<dbReference type="PANTHER" id="PTHR10429">
    <property type="entry name" value="DNA-3-METHYLADENINE GLYCOSYLASE"/>
    <property type="match status" value="1"/>
</dbReference>